<dbReference type="Gene3D" id="3.40.50.720">
    <property type="entry name" value="NAD(P)-binding Rossmann-like Domain"/>
    <property type="match status" value="2"/>
</dbReference>
<dbReference type="GO" id="GO:0016618">
    <property type="term" value="F:hydroxypyruvate reductase [NAD(P)H] activity"/>
    <property type="evidence" value="ECO:0007669"/>
    <property type="project" value="TreeGrafter"/>
</dbReference>
<dbReference type="Pfam" id="PF02826">
    <property type="entry name" value="2-Hacid_dh_C"/>
    <property type="match status" value="1"/>
</dbReference>
<organism evidence="7 8">
    <name type="scientific">Fodinibius roseus</name>
    <dbReference type="NCBI Taxonomy" id="1194090"/>
    <lineage>
        <taxon>Bacteria</taxon>
        <taxon>Pseudomonadati</taxon>
        <taxon>Balneolota</taxon>
        <taxon>Balneolia</taxon>
        <taxon>Balneolales</taxon>
        <taxon>Balneolaceae</taxon>
        <taxon>Fodinibius</taxon>
    </lineage>
</organism>
<name>A0A1M4WLX0_9BACT</name>
<dbReference type="RefSeq" id="WP_073059874.1">
    <property type="nucleotide sequence ID" value="NZ_FQUS01000003.1"/>
</dbReference>
<feature type="domain" description="D-isomer specific 2-hydroxyacid dehydrogenase catalytic" evidence="5">
    <location>
        <begin position="5"/>
        <end position="316"/>
    </location>
</feature>
<dbReference type="PANTHER" id="PTHR10996:SF283">
    <property type="entry name" value="GLYOXYLATE_HYDROXYPYRUVATE REDUCTASE B"/>
    <property type="match status" value="1"/>
</dbReference>
<dbReference type="EMBL" id="FQUS01000003">
    <property type="protein sequence ID" value="SHE82204.1"/>
    <property type="molecule type" value="Genomic_DNA"/>
</dbReference>
<dbReference type="Proteomes" id="UP000184041">
    <property type="component" value="Unassembled WGS sequence"/>
</dbReference>
<evidence type="ECO:0000256" key="2">
    <source>
        <dbReference type="ARBA" id="ARBA00023002"/>
    </source>
</evidence>
<protein>
    <submittedName>
        <fullName evidence="7">Glyoxylate reductase</fullName>
    </submittedName>
</protein>
<sequence length="324" mass="35455">MPKRVLVTEPIIPSVIDTLKKHFEVDVGERGTYNNEQALVEDIPRYHALLPMLSNPVTEEVFRAGQRLQIVANHAVGYNNIDLEAAHRNRVHVANTPGVLTESCAEFTLGLMLAVSRRLYEAQEFLLEGNFDGWDPLGFLGMELRGSTLGIVGMGRIGQAVAKRARAMGMEILYHNRSRLPTDIEKRFEAGYCAGIESLARKADILTLHCPLTEETTHLIDGNILSLMKEEALLINTSRGPVVDEAALAHALHEGTIGGAGIDVFEKEPEVHPRLQTAPHCLLTPHIASASHKTRKDIGMLAANAVIGILQGKSPSEIPNLIQP</sequence>
<dbReference type="STRING" id="1194090.SAMN05443144_103253"/>
<dbReference type="GO" id="GO:0051287">
    <property type="term" value="F:NAD binding"/>
    <property type="evidence" value="ECO:0007669"/>
    <property type="project" value="InterPro"/>
</dbReference>
<keyword evidence="3" id="KW-0520">NAD</keyword>
<dbReference type="FunFam" id="3.40.50.720:FF:000203">
    <property type="entry name" value="D-3-phosphoglycerate dehydrogenase (SerA)"/>
    <property type="match status" value="1"/>
</dbReference>
<gene>
    <name evidence="7" type="ORF">SAMN05443144_103253</name>
</gene>
<dbReference type="SUPFAM" id="SSF51735">
    <property type="entry name" value="NAD(P)-binding Rossmann-fold domains"/>
    <property type="match status" value="1"/>
</dbReference>
<dbReference type="SUPFAM" id="SSF52283">
    <property type="entry name" value="Formate/glycerate dehydrogenase catalytic domain-like"/>
    <property type="match status" value="1"/>
</dbReference>
<evidence type="ECO:0000259" key="6">
    <source>
        <dbReference type="Pfam" id="PF02826"/>
    </source>
</evidence>
<dbReference type="AlphaFoldDB" id="A0A1M4WLX0"/>
<dbReference type="InterPro" id="IPR050223">
    <property type="entry name" value="D-isomer_2-hydroxyacid_DH"/>
</dbReference>
<keyword evidence="8" id="KW-1185">Reference proteome</keyword>
<evidence type="ECO:0000256" key="1">
    <source>
        <dbReference type="ARBA" id="ARBA00005854"/>
    </source>
</evidence>
<evidence type="ECO:0000256" key="4">
    <source>
        <dbReference type="RuleBase" id="RU003719"/>
    </source>
</evidence>
<dbReference type="Pfam" id="PF00389">
    <property type="entry name" value="2-Hacid_dh"/>
    <property type="match status" value="1"/>
</dbReference>
<dbReference type="PROSITE" id="PS00065">
    <property type="entry name" value="D_2_HYDROXYACID_DH_1"/>
    <property type="match status" value="1"/>
</dbReference>
<keyword evidence="2 4" id="KW-0560">Oxidoreductase</keyword>
<dbReference type="CDD" id="cd05301">
    <property type="entry name" value="GDH"/>
    <property type="match status" value="1"/>
</dbReference>
<dbReference type="OrthoDB" id="1522997at2"/>
<reference evidence="7 8" key="1">
    <citation type="submission" date="2016-11" db="EMBL/GenBank/DDBJ databases">
        <authorList>
            <person name="Jaros S."/>
            <person name="Januszkiewicz K."/>
            <person name="Wedrychowicz H."/>
        </authorList>
    </citation>
    <scope>NUCLEOTIDE SEQUENCE [LARGE SCALE GENOMIC DNA]</scope>
    <source>
        <strain evidence="7 8">DSM 21986</strain>
    </source>
</reference>
<dbReference type="InterPro" id="IPR006139">
    <property type="entry name" value="D-isomer_2_OHA_DH_cat_dom"/>
</dbReference>
<comment type="similarity">
    <text evidence="1 4">Belongs to the D-isomer specific 2-hydroxyacid dehydrogenase family.</text>
</comment>
<dbReference type="GO" id="GO:0030267">
    <property type="term" value="F:glyoxylate reductase (NADPH) activity"/>
    <property type="evidence" value="ECO:0007669"/>
    <property type="project" value="TreeGrafter"/>
</dbReference>
<evidence type="ECO:0000313" key="8">
    <source>
        <dbReference type="Proteomes" id="UP000184041"/>
    </source>
</evidence>
<dbReference type="GO" id="GO:0005829">
    <property type="term" value="C:cytosol"/>
    <property type="evidence" value="ECO:0007669"/>
    <property type="project" value="TreeGrafter"/>
</dbReference>
<evidence type="ECO:0000256" key="3">
    <source>
        <dbReference type="ARBA" id="ARBA00023027"/>
    </source>
</evidence>
<accession>A0A1M4WLX0</accession>
<proteinExistence type="inferred from homology"/>
<dbReference type="InterPro" id="IPR029752">
    <property type="entry name" value="D-isomer_DH_CS1"/>
</dbReference>
<dbReference type="InterPro" id="IPR006140">
    <property type="entry name" value="D-isomer_DH_NAD-bd"/>
</dbReference>
<evidence type="ECO:0000259" key="5">
    <source>
        <dbReference type="Pfam" id="PF00389"/>
    </source>
</evidence>
<evidence type="ECO:0000313" key="7">
    <source>
        <dbReference type="EMBL" id="SHE82204.1"/>
    </source>
</evidence>
<dbReference type="InterPro" id="IPR036291">
    <property type="entry name" value="NAD(P)-bd_dom_sf"/>
</dbReference>
<feature type="domain" description="D-isomer specific 2-hydroxyacid dehydrogenase NAD-binding" evidence="6">
    <location>
        <begin position="109"/>
        <end position="288"/>
    </location>
</feature>
<dbReference type="PANTHER" id="PTHR10996">
    <property type="entry name" value="2-HYDROXYACID DEHYDROGENASE-RELATED"/>
    <property type="match status" value="1"/>
</dbReference>